<dbReference type="EMBL" id="JBBAXC010000024">
    <property type="protein sequence ID" value="MEI5909359.1"/>
    <property type="molecule type" value="Genomic_DNA"/>
</dbReference>
<evidence type="ECO:0000313" key="2">
    <source>
        <dbReference type="Proteomes" id="UP001312865"/>
    </source>
</evidence>
<protein>
    <submittedName>
        <fullName evidence="1">Uncharacterized protein</fullName>
    </submittedName>
</protein>
<dbReference type="Proteomes" id="UP001312865">
    <property type="component" value="Unassembled WGS sequence"/>
</dbReference>
<organism evidence="1 2">
    <name type="scientific">Bacillus spongiae</name>
    <dbReference type="NCBI Taxonomy" id="2683610"/>
    <lineage>
        <taxon>Bacteria</taxon>
        <taxon>Bacillati</taxon>
        <taxon>Bacillota</taxon>
        <taxon>Bacilli</taxon>
        <taxon>Bacillales</taxon>
        <taxon>Bacillaceae</taxon>
        <taxon>Bacillus</taxon>
    </lineage>
</organism>
<evidence type="ECO:0000313" key="1">
    <source>
        <dbReference type="EMBL" id="MEI5909359.1"/>
    </source>
</evidence>
<gene>
    <name evidence="1" type="ORF">WAK64_20175</name>
</gene>
<dbReference type="RefSeq" id="WP_336588815.1">
    <property type="nucleotide sequence ID" value="NZ_JBBAXC010000024.1"/>
</dbReference>
<reference evidence="1 2" key="1">
    <citation type="journal article" date="2018" name="J. Microbiol.">
        <title>Bacillus spongiae sp. nov., isolated from sponge of Jeju Island.</title>
        <authorList>
            <person name="Lee G.E."/>
            <person name="Im W.T."/>
            <person name="Park J.S."/>
        </authorList>
    </citation>
    <scope>NUCLEOTIDE SEQUENCE [LARGE SCALE GENOMIC DNA]</scope>
    <source>
        <strain evidence="1 2">135PIL107-10</strain>
    </source>
</reference>
<comment type="caution">
    <text evidence="1">The sequence shown here is derived from an EMBL/GenBank/DDBJ whole genome shotgun (WGS) entry which is preliminary data.</text>
</comment>
<sequence length="67" mass="8078">MFSFRPIDLSVDTEIIIKYRKDSYKISFGDESMFGNKEDYLKKINETDKVSGRVSNRRKRWCTHWPN</sequence>
<keyword evidence="2" id="KW-1185">Reference proteome</keyword>
<name>A0ABU8HJL8_9BACI</name>
<proteinExistence type="predicted"/>
<accession>A0ABU8HJL8</accession>